<reference evidence="4 5" key="1">
    <citation type="journal article" date="2011" name="J. Bacteriol.">
        <title>Genome sequence of the mercury-methylating and pleomorphic Desulfovibrio africanus Strain Walvis Bay.</title>
        <authorList>
            <person name="Brown S.D."/>
            <person name="Wall J.D."/>
            <person name="Kucken A.M."/>
            <person name="Gilmour C.C."/>
            <person name="Podar M."/>
            <person name="Brandt C.C."/>
            <person name="Teshima H."/>
            <person name="Detter J.C."/>
            <person name="Han C.S."/>
            <person name="Land M.L."/>
            <person name="Lucas S."/>
            <person name="Han J."/>
            <person name="Pennacchio L."/>
            <person name="Nolan M."/>
            <person name="Pitluck S."/>
            <person name="Woyke T."/>
            <person name="Goodwin L."/>
            <person name="Palumbo A.V."/>
            <person name="Elias D.A."/>
        </authorList>
    </citation>
    <scope>NUCLEOTIDE SEQUENCE [LARGE SCALE GENOMIC DNA]</scope>
    <source>
        <strain evidence="4 5">Walvis Bay</strain>
    </source>
</reference>
<dbReference type="PANTHER" id="PTHR47637">
    <property type="entry name" value="CHAPERONE SURA"/>
    <property type="match status" value="1"/>
</dbReference>
<keyword evidence="2" id="KW-0413">Isomerase</keyword>
<accession>F3Z0W7</accession>
<evidence type="ECO:0000313" key="4">
    <source>
        <dbReference type="EMBL" id="EGJ51045.1"/>
    </source>
</evidence>
<dbReference type="SUPFAM" id="SSF54534">
    <property type="entry name" value="FKBP-like"/>
    <property type="match status" value="1"/>
</dbReference>
<proteinExistence type="predicted"/>
<dbReference type="PANTHER" id="PTHR47637:SF1">
    <property type="entry name" value="CHAPERONE SURA"/>
    <property type="match status" value="1"/>
</dbReference>
<evidence type="ECO:0000256" key="2">
    <source>
        <dbReference type="PROSITE-ProRule" id="PRU00278"/>
    </source>
</evidence>
<dbReference type="Pfam" id="PF13145">
    <property type="entry name" value="Rotamase_2"/>
    <property type="match status" value="1"/>
</dbReference>
<dbReference type="KEGG" id="daf:Desaf_2730"/>
<dbReference type="SUPFAM" id="SSF109998">
    <property type="entry name" value="Triger factor/SurA peptide-binding domain-like"/>
    <property type="match status" value="1"/>
</dbReference>
<dbReference type="EMBL" id="CP003221">
    <property type="protein sequence ID" value="EGJ51045.1"/>
    <property type="molecule type" value="Genomic_DNA"/>
</dbReference>
<dbReference type="RefSeq" id="WP_014260726.1">
    <property type="nucleotide sequence ID" value="NC_016629.1"/>
</dbReference>
<dbReference type="HOGENOM" id="CLU_034646_5_0_7"/>
<keyword evidence="5" id="KW-1185">Reference proteome</keyword>
<evidence type="ECO:0000313" key="5">
    <source>
        <dbReference type="Proteomes" id="UP000007844"/>
    </source>
</evidence>
<dbReference type="InterPro" id="IPR046357">
    <property type="entry name" value="PPIase_dom_sf"/>
</dbReference>
<sequence>MILNPYLYLQKTAVDLNSSFYWRGIPAQVLLVTCALMLACLPARATEIVDRIVAVVNGQVITSYDLDRELAPYLMQLSGRKLNAQDEQQLTVVRKKLLDRLVDDILLLMEAKRLNLEVNDTEVENHIRQFRQSNSMTEEDLGRQLQRENMTREEYKRNIRESMLRHRVLSFMVRRKVLVTDEEILRYYDEHKSDYTQAKEVELGLILLPPNEDSDGLVQRLGKAEISFEEAARKYSKGPGAQSGGSIGRLKWSELASQWREALAQIHPGEISEPFSIDGNKAILKLKAIIPGKERSLDEVREEIRQKLYDPKYAVQYAEYMQDLKTKAIVDIRF</sequence>
<dbReference type="AlphaFoldDB" id="F3Z0W7"/>
<evidence type="ECO:0000256" key="1">
    <source>
        <dbReference type="ARBA" id="ARBA00022729"/>
    </source>
</evidence>
<keyword evidence="2" id="KW-0697">Rotamase</keyword>
<dbReference type="InterPro" id="IPR050280">
    <property type="entry name" value="OMP_Chaperone_SurA"/>
</dbReference>
<dbReference type="Proteomes" id="UP000007844">
    <property type="component" value="Chromosome"/>
</dbReference>
<feature type="domain" description="PpiC" evidence="3">
    <location>
        <begin position="198"/>
        <end position="288"/>
    </location>
</feature>
<dbReference type="Gene3D" id="1.10.4030.10">
    <property type="entry name" value="Porin chaperone SurA, peptide-binding domain"/>
    <property type="match status" value="1"/>
</dbReference>
<dbReference type="InterPro" id="IPR000297">
    <property type="entry name" value="PPIase_PpiC"/>
</dbReference>
<organism evidence="4 5">
    <name type="scientific">Desulfocurvibacter africanus subsp. africanus str. Walvis Bay</name>
    <dbReference type="NCBI Taxonomy" id="690850"/>
    <lineage>
        <taxon>Bacteria</taxon>
        <taxon>Pseudomonadati</taxon>
        <taxon>Thermodesulfobacteriota</taxon>
        <taxon>Desulfovibrionia</taxon>
        <taxon>Desulfovibrionales</taxon>
        <taxon>Desulfovibrionaceae</taxon>
        <taxon>Desulfocurvibacter</taxon>
    </lineage>
</organism>
<dbReference type="Pfam" id="PF13624">
    <property type="entry name" value="SurA_N_3"/>
    <property type="match status" value="1"/>
</dbReference>
<keyword evidence="1" id="KW-0732">Signal</keyword>
<dbReference type="PROSITE" id="PS50198">
    <property type="entry name" value="PPIC_PPIASE_2"/>
    <property type="match status" value="1"/>
</dbReference>
<dbReference type="Gene3D" id="3.10.50.40">
    <property type="match status" value="1"/>
</dbReference>
<evidence type="ECO:0000259" key="3">
    <source>
        <dbReference type="PROSITE" id="PS50198"/>
    </source>
</evidence>
<protein>
    <submittedName>
        <fullName evidence="4">SurA domain-containing protein</fullName>
    </submittedName>
</protein>
<dbReference type="InterPro" id="IPR027304">
    <property type="entry name" value="Trigger_fact/SurA_dom_sf"/>
</dbReference>
<name>F3Z0W7_DESAF</name>
<dbReference type="STRING" id="690850.Desaf_2730"/>
<gene>
    <name evidence="4" type="ORF">Desaf_2730</name>
</gene>
<dbReference type="GO" id="GO:0003755">
    <property type="term" value="F:peptidyl-prolyl cis-trans isomerase activity"/>
    <property type="evidence" value="ECO:0007669"/>
    <property type="project" value="UniProtKB-KW"/>
</dbReference>
<dbReference type="eggNOG" id="COG0760">
    <property type="taxonomic scope" value="Bacteria"/>
</dbReference>